<dbReference type="PROSITE" id="PS00330">
    <property type="entry name" value="HEMOLYSIN_CALCIUM"/>
    <property type="match status" value="1"/>
</dbReference>
<dbReference type="GO" id="GO:0090729">
    <property type="term" value="F:toxin activity"/>
    <property type="evidence" value="ECO:0007669"/>
    <property type="project" value="UniProtKB-KW"/>
</dbReference>
<evidence type="ECO:0000256" key="11">
    <source>
        <dbReference type="ARBA" id="ARBA00022833"/>
    </source>
</evidence>
<name>Q8KWA3_9RHOB</name>
<keyword evidence="11" id="KW-0862">Zinc</keyword>
<comment type="similarity">
    <text evidence="4">Belongs to the peptidase M10B family.</text>
</comment>
<dbReference type="Pfam" id="PF08548">
    <property type="entry name" value="Peptidase_M10_C"/>
    <property type="match status" value="1"/>
</dbReference>
<dbReference type="GO" id="GO:0008270">
    <property type="term" value="F:zinc ion binding"/>
    <property type="evidence" value="ECO:0007669"/>
    <property type="project" value="InterPro"/>
</dbReference>
<evidence type="ECO:0000256" key="12">
    <source>
        <dbReference type="ARBA" id="ARBA00023026"/>
    </source>
</evidence>
<dbReference type="EMBL" id="AF416330">
    <property type="protein sequence ID" value="AAN05160.1"/>
    <property type="molecule type" value="Genomic_DNA"/>
</dbReference>
<dbReference type="InterPro" id="IPR018511">
    <property type="entry name" value="Hemolysin-typ_Ca-bd_CS"/>
</dbReference>
<dbReference type="GO" id="GO:0004222">
    <property type="term" value="F:metalloendopeptidase activity"/>
    <property type="evidence" value="ECO:0007669"/>
    <property type="project" value="InterPro"/>
</dbReference>
<dbReference type="InterPro" id="IPR006026">
    <property type="entry name" value="Peptidase_Metallo"/>
</dbReference>
<comment type="cofactor">
    <cofactor evidence="1">
        <name>Ca(2+)</name>
        <dbReference type="ChEBI" id="CHEBI:29108"/>
    </cofactor>
</comment>
<keyword evidence="7" id="KW-0645">Protease</keyword>
<evidence type="ECO:0000259" key="14">
    <source>
        <dbReference type="SMART" id="SM00235"/>
    </source>
</evidence>
<organism evidence="15">
    <name type="scientific">Ruegeria sp. PR1b</name>
    <dbReference type="NCBI Taxonomy" id="185588"/>
    <lineage>
        <taxon>Bacteria</taxon>
        <taxon>Pseudomonadati</taxon>
        <taxon>Pseudomonadota</taxon>
        <taxon>Alphaproteobacteria</taxon>
        <taxon>Rhodobacterales</taxon>
        <taxon>Roseobacteraceae</taxon>
        <taxon>Ruegeria</taxon>
    </lineage>
</organism>
<dbReference type="InterPro" id="IPR013858">
    <property type="entry name" value="Peptidase_M10B_C"/>
</dbReference>
<proteinExistence type="inferred from homology"/>
<dbReference type="InterPro" id="IPR003995">
    <property type="entry name" value="RTX_toxin_determinant-A"/>
</dbReference>
<dbReference type="Gene3D" id="2.60.120.380">
    <property type="match status" value="1"/>
</dbReference>
<dbReference type="InterPro" id="IPR024079">
    <property type="entry name" value="MetalloPept_cat_dom_sf"/>
</dbReference>
<keyword evidence="10" id="KW-0378">Hydrolase</keyword>
<feature type="domain" description="Peptidase metallopeptidase" evidence="14">
    <location>
        <begin position="181"/>
        <end position="325"/>
    </location>
</feature>
<dbReference type="InterPro" id="IPR011049">
    <property type="entry name" value="Serralysin-like_metalloprot_C"/>
</dbReference>
<comment type="subcellular location">
    <subcellularLocation>
        <location evidence="2">Membrane</location>
    </subcellularLocation>
    <subcellularLocation>
        <location evidence="3">Secreted</location>
    </subcellularLocation>
</comment>
<reference evidence="15" key="1">
    <citation type="journal article" date="2003" name="Plasmid">
        <title>Nucleotide sequence based characterizations of two cryptic plasmids from the marine bacterium Ruegeria isolate PR1b.</title>
        <authorList>
            <person name="Zhong Z."/>
            <person name="Caspi R."/>
            <person name="Helinski D."/>
            <person name="Knauf V."/>
            <person name="Sykes S."/>
            <person name="O'Byrne C."/>
            <person name="Shea T.P."/>
            <person name="Wilkinson J.E."/>
            <person name="DeLoughery C."/>
            <person name="Toukdarian A."/>
        </authorList>
    </citation>
    <scope>NUCLEOTIDE SEQUENCE</scope>
    <source>
        <strain evidence="15">PR1b</strain>
        <plasmid evidence="15">pSD20</plasmid>
    </source>
</reference>
<keyword evidence="13" id="KW-0472">Membrane</keyword>
<evidence type="ECO:0000256" key="6">
    <source>
        <dbReference type="ARBA" id="ARBA00022656"/>
    </source>
</evidence>
<evidence type="ECO:0000256" key="9">
    <source>
        <dbReference type="ARBA" id="ARBA00022737"/>
    </source>
</evidence>
<keyword evidence="5" id="KW-0964">Secreted</keyword>
<dbReference type="InterPro" id="IPR034033">
    <property type="entry name" value="Serralysin-like"/>
</dbReference>
<dbReference type="PANTHER" id="PTHR38340:SF1">
    <property type="entry name" value="S-LAYER PROTEIN"/>
    <property type="match status" value="1"/>
</dbReference>
<evidence type="ECO:0000256" key="13">
    <source>
        <dbReference type="ARBA" id="ARBA00023136"/>
    </source>
</evidence>
<dbReference type="Gene3D" id="2.150.10.10">
    <property type="entry name" value="Serralysin-like metalloprotease, C-terminal"/>
    <property type="match status" value="2"/>
</dbReference>
<evidence type="ECO:0000313" key="15">
    <source>
        <dbReference type="EMBL" id="AAN05160.1"/>
    </source>
</evidence>
<dbReference type="Gene3D" id="3.40.390.10">
    <property type="entry name" value="Collagenase (Catalytic Domain)"/>
    <property type="match status" value="1"/>
</dbReference>
<dbReference type="SMART" id="SM00235">
    <property type="entry name" value="ZnMc"/>
    <property type="match status" value="1"/>
</dbReference>
<keyword evidence="12" id="KW-0843">Virulence</keyword>
<dbReference type="PRINTS" id="PR00313">
    <property type="entry name" value="CABNDNGRPT"/>
</dbReference>
<evidence type="ECO:0000256" key="1">
    <source>
        <dbReference type="ARBA" id="ARBA00001913"/>
    </source>
</evidence>
<dbReference type="SUPFAM" id="SSF51120">
    <property type="entry name" value="beta-Roll"/>
    <property type="match status" value="2"/>
</dbReference>
<dbReference type="Pfam" id="PF00353">
    <property type="entry name" value="HemolysinCabind"/>
    <property type="match status" value="2"/>
</dbReference>
<dbReference type="Pfam" id="PF04151">
    <property type="entry name" value="PPC"/>
    <property type="match status" value="1"/>
</dbReference>
<dbReference type="Pfam" id="PF00413">
    <property type="entry name" value="Peptidase_M10"/>
    <property type="match status" value="1"/>
</dbReference>
<evidence type="ECO:0000256" key="5">
    <source>
        <dbReference type="ARBA" id="ARBA00022525"/>
    </source>
</evidence>
<dbReference type="GO" id="GO:0005615">
    <property type="term" value="C:extracellular space"/>
    <property type="evidence" value="ECO:0007669"/>
    <property type="project" value="InterPro"/>
</dbReference>
<evidence type="ECO:0000256" key="4">
    <source>
        <dbReference type="ARBA" id="ARBA00009490"/>
    </source>
</evidence>
<dbReference type="AlphaFoldDB" id="Q8KWA3"/>
<dbReference type="GO" id="GO:0005509">
    <property type="term" value="F:calcium ion binding"/>
    <property type="evidence" value="ECO:0007669"/>
    <property type="project" value="InterPro"/>
</dbReference>
<dbReference type="GO" id="GO:0031012">
    <property type="term" value="C:extracellular matrix"/>
    <property type="evidence" value="ECO:0007669"/>
    <property type="project" value="InterPro"/>
</dbReference>
<evidence type="ECO:0000256" key="10">
    <source>
        <dbReference type="ARBA" id="ARBA00022801"/>
    </source>
</evidence>
<dbReference type="PRINTS" id="PR01488">
    <property type="entry name" value="RTXTOXINA"/>
</dbReference>
<protein>
    <submittedName>
        <fullName evidence="15">RB139</fullName>
    </submittedName>
</protein>
<dbReference type="InterPro" id="IPR001818">
    <property type="entry name" value="Pept_M10_metallopeptidase"/>
</dbReference>
<keyword evidence="8" id="KW-0479">Metal-binding</keyword>
<accession>Q8KWA3</accession>
<dbReference type="GO" id="GO:0006508">
    <property type="term" value="P:proteolysis"/>
    <property type="evidence" value="ECO:0007669"/>
    <property type="project" value="UniProtKB-KW"/>
</dbReference>
<evidence type="ECO:0000256" key="2">
    <source>
        <dbReference type="ARBA" id="ARBA00004370"/>
    </source>
</evidence>
<evidence type="ECO:0000256" key="3">
    <source>
        <dbReference type="ARBA" id="ARBA00004613"/>
    </source>
</evidence>
<dbReference type="SUPFAM" id="SSF89260">
    <property type="entry name" value="Collagen-binding domain"/>
    <property type="match status" value="1"/>
</dbReference>
<keyword evidence="9" id="KW-0677">Repeat</keyword>
<dbReference type="GO" id="GO:0016020">
    <property type="term" value="C:membrane"/>
    <property type="evidence" value="ECO:0007669"/>
    <property type="project" value="UniProtKB-SubCell"/>
</dbReference>
<geneLocation type="plasmid" evidence="15">
    <name>pSD20</name>
</geneLocation>
<dbReference type="CDD" id="cd04277">
    <property type="entry name" value="ZnMc_serralysin_like"/>
    <property type="match status" value="1"/>
</dbReference>
<dbReference type="InterPro" id="IPR001343">
    <property type="entry name" value="Hemolysn_Ca-bd"/>
</dbReference>
<keyword evidence="15" id="KW-0614">Plasmid</keyword>
<keyword evidence="6" id="KW-0800">Toxin</keyword>
<evidence type="ECO:0000256" key="7">
    <source>
        <dbReference type="ARBA" id="ARBA00022670"/>
    </source>
</evidence>
<evidence type="ECO:0000256" key="8">
    <source>
        <dbReference type="ARBA" id="ARBA00022723"/>
    </source>
</evidence>
<dbReference type="InterPro" id="IPR007280">
    <property type="entry name" value="Peptidase_C_arc/bac"/>
</dbReference>
<dbReference type="SUPFAM" id="SSF55486">
    <property type="entry name" value="Metalloproteases ('zincins'), catalytic domain"/>
    <property type="match status" value="1"/>
</dbReference>
<sequence>MFMCELCALTRTFDPARHSGEQAEIFASFQETRDAEASVQTGYSISVGDIFTGALGYLGDRDWVAVTLEAGQAYTITLTGANSGNGTLPDPYLRLYDSSGTLLDEADDGDGYDSVMDYTANTTGTYYLAAGSYADIDTGSYQLAINEEGAGGNGGGGGTGSQATLDEMAEYLTDGYWEDSFDSRHSFDTSDSTEITVNLSALSSGAQQLARWAFEAWELVADLEFVETSSSNVDILFRDNDSGAYATSSTSGGTIQSSEVNISQNWVSTYGSTISSYTFSTYIHEIGHALGLGHQGDYNGNAIYGVDETFALDSYQLSVMSYFSQEDNTEVDASYAEPASAMMTDIIAIQELYGAAGRNSASAGNTIWGANGTLDGYLADVFDGWGGSNANLGDEPVTITIYDRDGIDMLDLSNNNSNNRLDLNDATASDINGLIGNLLIARDTVIEKAKMGRGNDTVIGNEANNRLLGGGGNDALSGGAGQDKMFGGVGRDTLSGGAGQDKMFGGAGWDQLSGEGGNDRLLGGSGRDTLSGGAGNDRLLGKLGHDTLNGGTGRDLMIGGKGADTFVFETGNGRDTIRDFALGQDKLQLESALAEGFGSATAMLDDLATVTDLLTLIEFGDGDRVRLIGISDLDALADDIIFV</sequence>
<dbReference type="InterPro" id="IPR050557">
    <property type="entry name" value="RTX_toxin/Mannuronan_C5-epim"/>
</dbReference>
<dbReference type="PANTHER" id="PTHR38340">
    <property type="entry name" value="S-LAYER PROTEIN"/>
    <property type="match status" value="1"/>
</dbReference>